<dbReference type="EMBL" id="AMCI01006815">
    <property type="protein sequence ID" value="EJW93696.1"/>
    <property type="molecule type" value="Genomic_DNA"/>
</dbReference>
<protein>
    <submittedName>
        <fullName evidence="1">Uncharacterized protein</fullName>
    </submittedName>
</protein>
<evidence type="ECO:0000313" key="1">
    <source>
        <dbReference type="EMBL" id="EJW93696.1"/>
    </source>
</evidence>
<accession>J9FFL1</accession>
<name>J9FFL1_9ZZZZ</name>
<sequence>MISFSEYANSFQIPIEMLNCVAPSPGYFCILFISNNTSVNFYRKIKS</sequence>
<proteinExistence type="predicted"/>
<dbReference type="AlphaFoldDB" id="J9FFL1"/>
<reference evidence="1" key="1">
    <citation type="journal article" date="2012" name="PLoS ONE">
        <title>Gene sets for utilization of primary and secondary nutrition supplies in the distal gut of endangered iberian lynx.</title>
        <authorList>
            <person name="Alcaide M."/>
            <person name="Messina E."/>
            <person name="Richter M."/>
            <person name="Bargiela R."/>
            <person name="Peplies J."/>
            <person name="Huws S.A."/>
            <person name="Newbold C.J."/>
            <person name="Golyshin P.N."/>
            <person name="Simon M.A."/>
            <person name="Lopez G."/>
            <person name="Yakimov M.M."/>
            <person name="Ferrer M."/>
        </authorList>
    </citation>
    <scope>NUCLEOTIDE SEQUENCE</scope>
</reference>
<comment type="caution">
    <text evidence="1">The sequence shown here is derived from an EMBL/GenBank/DDBJ whole genome shotgun (WGS) entry which is preliminary data.</text>
</comment>
<gene>
    <name evidence="1" type="ORF">EVA_18196</name>
</gene>
<organism evidence="1">
    <name type="scientific">gut metagenome</name>
    <dbReference type="NCBI Taxonomy" id="749906"/>
    <lineage>
        <taxon>unclassified sequences</taxon>
        <taxon>metagenomes</taxon>
        <taxon>organismal metagenomes</taxon>
    </lineage>
</organism>